<dbReference type="RefSeq" id="WP_189002693.1">
    <property type="nucleotide sequence ID" value="NZ_BMOD01000006.1"/>
</dbReference>
<proteinExistence type="predicted"/>
<dbReference type="Pfam" id="PF11432">
    <property type="entry name" value="DUF3197"/>
    <property type="match status" value="1"/>
</dbReference>
<dbReference type="EMBL" id="BMOD01000006">
    <property type="protein sequence ID" value="GGJ35250.1"/>
    <property type="molecule type" value="Genomic_DNA"/>
</dbReference>
<organism evidence="1 2">
    <name type="scientific">Deinococcus roseus</name>
    <dbReference type="NCBI Taxonomy" id="392414"/>
    <lineage>
        <taxon>Bacteria</taxon>
        <taxon>Thermotogati</taxon>
        <taxon>Deinococcota</taxon>
        <taxon>Deinococci</taxon>
        <taxon>Deinococcales</taxon>
        <taxon>Deinococcaceae</taxon>
        <taxon>Deinococcus</taxon>
    </lineage>
</organism>
<comment type="caution">
    <text evidence="1">The sequence shown here is derived from an EMBL/GenBank/DDBJ whole genome shotgun (WGS) entry which is preliminary data.</text>
</comment>
<dbReference type="Gene3D" id="3.40.1530.10">
    <property type="entry name" value="TTHA1528-like"/>
    <property type="match status" value="1"/>
</dbReference>
<evidence type="ECO:0000313" key="1">
    <source>
        <dbReference type="EMBL" id="GGJ35250.1"/>
    </source>
</evidence>
<accession>A0ABQ2CZ30</accession>
<protein>
    <submittedName>
        <fullName evidence="1">Uncharacterized protein</fullName>
    </submittedName>
</protein>
<name>A0ABQ2CZ30_9DEIO</name>
<sequence>MHTPEIAGRIGSPKETLALLLERSTLNMHTMFILITDFQDHRKQARYSVLVHNPGESVLTVPAFGPHFGAAGSEALRAVVQKALDGGVSNFKETVINPYDFQRMTSDPDEEDLKVLLAKANPTDHHIYL</sequence>
<dbReference type="InterPro" id="IPR024443">
    <property type="entry name" value="DUF3197"/>
</dbReference>
<evidence type="ECO:0000313" key="2">
    <source>
        <dbReference type="Proteomes" id="UP000632222"/>
    </source>
</evidence>
<keyword evidence="2" id="KW-1185">Reference proteome</keyword>
<dbReference type="InterPro" id="IPR036828">
    <property type="entry name" value="TTHA1528-like_sf"/>
</dbReference>
<dbReference type="Proteomes" id="UP000632222">
    <property type="component" value="Unassembled WGS sequence"/>
</dbReference>
<gene>
    <name evidence="1" type="ORF">GCM10008938_21640</name>
</gene>
<dbReference type="SUPFAM" id="SSF143592">
    <property type="entry name" value="TTHA1528-like"/>
    <property type="match status" value="1"/>
</dbReference>
<reference evidence="2" key="1">
    <citation type="journal article" date="2019" name="Int. J. Syst. Evol. Microbiol.">
        <title>The Global Catalogue of Microorganisms (GCM) 10K type strain sequencing project: providing services to taxonomists for standard genome sequencing and annotation.</title>
        <authorList>
            <consortium name="The Broad Institute Genomics Platform"/>
            <consortium name="The Broad Institute Genome Sequencing Center for Infectious Disease"/>
            <person name="Wu L."/>
            <person name="Ma J."/>
        </authorList>
    </citation>
    <scope>NUCLEOTIDE SEQUENCE [LARGE SCALE GENOMIC DNA]</scope>
    <source>
        <strain evidence="2">JCM 14370</strain>
    </source>
</reference>